<dbReference type="RefSeq" id="WP_021944732.1">
    <property type="nucleotide sequence ID" value="NZ_JACOOX010000006.1"/>
</dbReference>
<dbReference type="Proteomes" id="UP000615234">
    <property type="component" value="Unassembled WGS sequence"/>
</dbReference>
<dbReference type="AlphaFoldDB" id="A0A8I0AM81"/>
<evidence type="ECO:0000313" key="3">
    <source>
        <dbReference type="Proteomes" id="UP000615234"/>
    </source>
</evidence>
<evidence type="ECO:0000313" key="2">
    <source>
        <dbReference type="EMBL" id="MBC5663601.1"/>
    </source>
</evidence>
<keyword evidence="1" id="KW-0812">Transmembrane</keyword>
<keyword evidence="1" id="KW-0472">Membrane</keyword>
<accession>A0A8I0AM81</accession>
<organism evidence="2 3">
    <name type="scientific">Coprococcus hominis</name>
    <name type="common">ex Liu et al. 2022</name>
    <dbReference type="NCBI Taxonomy" id="2763039"/>
    <lineage>
        <taxon>Bacteria</taxon>
        <taxon>Bacillati</taxon>
        <taxon>Bacillota</taxon>
        <taxon>Clostridia</taxon>
        <taxon>Lachnospirales</taxon>
        <taxon>Lachnospiraceae</taxon>
        <taxon>Coprococcus</taxon>
    </lineage>
</organism>
<comment type="caution">
    <text evidence="2">The sequence shown here is derived from an EMBL/GenBank/DDBJ whole genome shotgun (WGS) entry which is preliminary data.</text>
</comment>
<name>A0A8I0AM81_9FIRM</name>
<protein>
    <recommendedName>
        <fullName evidence="4">Transmembrane protein</fullName>
    </recommendedName>
</protein>
<feature type="transmembrane region" description="Helical" evidence="1">
    <location>
        <begin position="42"/>
        <end position="64"/>
    </location>
</feature>
<keyword evidence="3" id="KW-1185">Reference proteome</keyword>
<reference evidence="2 3" key="1">
    <citation type="submission" date="2020-08" db="EMBL/GenBank/DDBJ databases">
        <title>Genome public.</title>
        <authorList>
            <person name="Liu C."/>
            <person name="Sun Q."/>
        </authorList>
    </citation>
    <scope>NUCLEOTIDE SEQUENCE [LARGE SCALE GENOMIC DNA]</scope>
    <source>
        <strain evidence="2 3">NSJ-10</strain>
    </source>
</reference>
<gene>
    <name evidence="2" type="ORF">H8S09_12090</name>
</gene>
<keyword evidence="1" id="KW-1133">Transmembrane helix</keyword>
<sequence length="120" mass="14245">MAKRIKEYLAYVDKLLARDDVDFDEEMRRHLVQIEFFMHERLIHLLVTILFAILTVGCCVTFVVTEKIQILLLAAALFVLLIPYIRHYYLLENSVQRMYDQYDKMMEKAGKDAFYTGKES</sequence>
<evidence type="ECO:0000256" key="1">
    <source>
        <dbReference type="SAM" id="Phobius"/>
    </source>
</evidence>
<evidence type="ECO:0008006" key="4">
    <source>
        <dbReference type="Google" id="ProtNLM"/>
    </source>
</evidence>
<feature type="transmembrane region" description="Helical" evidence="1">
    <location>
        <begin position="70"/>
        <end position="89"/>
    </location>
</feature>
<dbReference type="EMBL" id="JACOOX010000006">
    <property type="protein sequence ID" value="MBC5663601.1"/>
    <property type="molecule type" value="Genomic_DNA"/>
</dbReference>
<proteinExistence type="predicted"/>